<dbReference type="EMBL" id="CP010951">
    <property type="protein sequence ID" value="AMO22400.1"/>
    <property type="molecule type" value="Genomic_DNA"/>
</dbReference>
<dbReference type="Proteomes" id="UP000070433">
    <property type="component" value="Chromosome"/>
</dbReference>
<dbReference type="PANTHER" id="PTHR43483">
    <property type="entry name" value="MEMBRANE TRANSPORTER PROTEIN HI_0806-RELATED"/>
    <property type="match status" value="1"/>
</dbReference>
<keyword evidence="4 5" id="KW-0472">Membrane</keyword>
<evidence type="ECO:0000256" key="3">
    <source>
        <dbReference type="ARBA" id="ARBA00022989"/>
    </source>
</evidence>
<keyword evidence="5" id="KW-1003">Cell membrane</keyword>
<accession>A0A127JQZ1</accession>
<dbReference type="OrthoDB" id="119832at2"/>
<evidence type="ECO:0000256" key="5">
    <source>
        <dbReference type="RuleBase" id="RU363041"/>
    </source>
</evidence>
<keyword evidence="2 5" id="KW-0812">Transmembrane</keyword>
<sequence>MDYALVLILGLVAGTVGGIVGFGTSIMLMPALVLVFGPRQAVPIMAIASIMANASRAAAWWREVDWRATAAYSAAAMPAAALGARTLLALPTDIVEALLGAFFIAMIPLRRWMLRQNWRLSRAQLALVGAVIGFITGIVVSTGPLNTPFFLMHGLVKGAYLATEAMSSIAVYVAKAAAFRTLGALPLETIAEGLIVGSSLVAGAFIAKRFVLRIDAERFRLLMDGLMLGAGLLMLGTAIAR</sequence>
<comment type="subcellular location">
    <subcellularLocation>
        <location evidence="5">Cell membrane</location>
        <topology evidence="5">Multi-pass membrane protein</topology>
    </subcellularLocation>
    <subcellularLocation>
        <location evidence="1">Membrane</location>
        <topology evidence="1">Multi-pass membrane protein</topology>
    </subcellularLocation>
</comment>
<reference evidence="6 7" key="1">
    <citation type="journal article" date="2014" name="Int. J. Syst. Evol. Microbiol.">
        <title>Ramlibacter solisilvae sp. nov., isolated from forest soil, and emended description of the genus Ramlibacter.</title>
        <authorList>
            <person name="Lee H.J."/>
            <person name="Lee S.H."/>
            <person name="Lee S.S."/>
            <person name="Lee J.S."/>
            <person name="Kim Y."/>
            <person name="Kim S.C."/>
            <person name="Jeon C.O."/>
        </authorList>
    </citation>
    <scope>NUCLEOTIDE SEQUENCE [LARGE SCALE GENOMIC DNA]</scope>
    <source>
        <strain evidence="6 7">5-10</strain>
    </source>
</reference>
<feature type="transmembrane region" description="Helical" evidence="5">
    <location>
        <begin position="219"/>
        <end position="240"/>
    </location>
</feature>
<evidence type="ECO:0000256" key="1">
    <source>
        <dbReference type="ARBA" id="ARBA00004141"/>
    </source>
</evidence>
<evidence type="ECO:0000313" key="7">
    <source>
        <dbReference type="Proteomes" id="UP000070433"/>
    </source>
</evidence>
<feature type="transmembrane region" description="Helical" evidence="5">
    <location>
        <begin position="125"/>
        <end position="145"/>
    </location>
</feature>
<dbReference type="Pfam" id="PF01925">
    <property type="entry name" value="TauE"/>
    <property type="match status" value="1"/>
</dbReference>
<gene>
    <name evidence="6" type="ORF">UC35_05170</name>
</gene>
<organism evidence="6 7">
    <name type="scientific">Ramlibacter tataouinensis</name>
    <dbReference type="NCBI Taxonomy" id="94132"/>
    <lineage>
        <taxon>Bacteria</taxon>
        <taxon>Pseudomonadati</taxon>
        <taxon>Pseudomonadota</taxon>
        <taxon>Betaproteobacteria</taxon>
        <taxon>Burkholderiales</taxon>
        <taxon>Comamonadaceae</taxon>
        <taxon>Ramlibacter</taxon>
    </lineage>
</organism>
<dbReference type="InterPro" id="IPR002781">
    <property type="entry name" value="TM_pro_TauE-like"/>
</dbReference>
<evidence type="ECO:0000313" key="6">
    <source>
        <dbReference type="EMBL" id="AMO22400.1"/>
    </source>
</evidence>
<dbReference type="PANTHER" id="PTHR43483:SF3">
    <property type="entry name" value="MEMBRANE TRANSPORTER PROTEIN HI_0806-RELATED"/>
    <property type="match status" value="1"/>
</dbReference>
<protein>
    <recommendedName>
        <fullName evidence="5">Probable membrane transporter protein</fullName>
    </recommendedName>
</protein>
<proteinExistence type="inferred from homology"/>
<name>A0A127JQZ1_9BURK</name>
<dbReference type="PATRIC" id="fig|94132.3.peg.1041"/>
<dbReference type="GO" id="GO:0005886">
    <property type="term" value="C:plasma membrane"/>
    <property type="evidence" value="ECO:0007669"/>
    <property type="project" value="UniProtKB-SubCell"/>
</dbReference>
<keyword evidence="7" id="KW-1185">Reference proteome</keyword>
<keyword evidence="3 5" id="KW-1133">Transmembrane helix</keyword>
<evidence type="ECO:0000256" key="4">
    <source>
        <dbReference type="ARBA" id="ARBA00023136"/>
    </source>
</evidence>
<comment type="similarity">
    <text evidence="5">Belongs to the 4-toluene sulfonate uptake permease (TSUP) (TC 2.A.102) family.</text>
</comment>
<dbReference type="AlphaFoldDB" id="A0A127JQZ1"/>
<dbReference type="RefSeq" id="WP_061496845.1">
    <property type="nucleotide sequence ID" value="NZ_CP010951.1"/>
</dbReference>
<evidence type="ECO:0000256" key="2">
    <source>
        <dbReference type="ARBA" id="ARBA00022692"/>
    </source>
</evidence>
<feature type="transmembrane region" description="Helical" evidence="5">
    <location>
        <begin position="189"/>
        <end position="207"/>
    </location>
</feature>